<gene>
    <name evidence="1" type="ORF">V5799_014763</name>
</gene>
<dbReference type="EMBL" id="JARKHS020023471">
    <property type="protein sequence ID" value="KAK8768774.1"/>
    <property type="molecule type" value="Genomic_DNA"/>
</dbReference>
<accession>A0AAQ4E234</accession>
<dbReference type="AlphaFoldDB" id="A0AAQ4E234"/>
<keyword evidence="2" id="KW-1185">Reference proteome</keyword>
<dbReference type="Proteomes" id="UP001321473">
    <property type="component" value="Unassembled WGS sequence"/>
</dbReference>
<proteinExistence type="predicted"/>
<reference evidence="1 2" key="1">
    <citation type="journal article" date="2023" name="Arcadia Sci">
        <title>De novo assembly of a long-read Amblyomma americanum tick genome.</title>
        <authorList>
            <person name="Chou S."/>
            <person name="Poskanzer K.E."/>
            <person name="Rollins M."/>
            <person name="Thuy-Boun P.S."/>
        </authorList>
    </citation>
    <scope>NUCLEOTIDE SEQUENCE [LARGE SCALE GENOMIC DNA]</scope>
    <source>
        <strain evidence="1">F_SG_1</strain>
        <tissue evidence="1">Salivary glands</tissue>
    </source>
</reference>
<sequence length="144" mass="16287">MQARYLHTLTCGRQADEMTISSRTQLAVVYYNENSTKVQAETADGERWWKVKTSKARRGHNVCPVKEETTYSYVDNVLLNVVESCEGSSYKESFLSNEPPTLHHMTSHYNRPEKQELISARHSRLSKTLPDPLSLPALPSASSS</sequence>
<evidence type="ECO:0000313" key="2">
    <source>
        <dbReference type="Proteomes" id="UP001321473"/>
    </source>
</evidence>
<organism evidence="1 2">
    <name type="scientific">Amblyomma americanum</name>
    <name type="common">Lone star tick</name>
    <dbReference type="NCBI Taxonomy" id="6943"/>
    <lineage>
        <taxon>Eukaryota</taxon>
        <taxon>Metazoa</taxon>
        <taxon>Ecdysozoa</taxon>
        <taxon>Arthropoda</taxon>
        <taxon>Chelicerata</taxon>
        <taxon>Arachnida</taxon>
        <taxon>Acari</taxon>
        <taxon>Parasitiformes</taxon>
        <taxon>Ixodida</taxon>
        <taxon>Ixodoidea</taxon>
        <taxon>Ixodidae</taxon>
        <taxon>Amblyomminae</taxon>
        <taxon>Amblyomma</taxon>
    </lineage>
</organism>
<comment type="caution">
    <text evidence="1">The sequence shown here is derived from an EMBL/GenBank/DDBJ whole genome shotgun (WGS) entry which is preliminary data.</text>
</comment>
<name>A0AAQ4E234_AMBAM</name>
<evidence type="ECO:0000313" key="1">
    <source>
        <dbReference type="EMBL" id="KAK8768774.1"/>
    </source>
</evidence>
<protein>
    <submittedName>
        <fullName evidence="1">Uncharacterized protein</fullName>
    </submittedName>
</protein>